<organism evidence="1 2">
    <name type="scientific">Avena sativa</name>
    <name type="common">Oat</name>
    <dbReference type="NCBI Taxonomy" id="4498"/>
    <lineage>
        <taxon>Eukaryota</taxon>
        <taxon>Viridiplantae</taxon>
        <taxon>Streptophyta</taxon>
        <taxon>Embryophyta</taxon>
        <taxon>Tracheophyta</taxon>
        <taxon>Spermatophyta</taxon>
        <taxon>Magnoliopsida</taxon>
        <taxon>Liliopsida</taxon>
        <taxon>Poales</taxon>
        <taxon>Poaceae</taxon>
        <taxon>BOP clade</taxon>
        <taxon>Pooideae</taxon>
        <taxon>Poodae</taxon>
        <taxon>Poeae</taxon>
        <taxon>Poeae Chloroplast Group 1 (Aveneae type)</taxon>
        <taxon>Aveninae</taxon>
        <taxon>Avena</taxon>
    </lineage>
</organism>
<proteinExistence type="predicted"/>
<dbReference type="EnsemblPlants" id="AVESA.00010b.r2.5DG0954680.1">
    <property type="protein sequence ID" value="AVESA.00010b.r2.5DG0954680.1.CDS.1"/>
    <property type="gene ID" value="AVESA.00010b.r2.5DG0954680"/>
</dbReference>
<protein>
    <submittedName>
        <fullName evidence="1">Uncharacterized protein</fullName>
    </submittedName>
</protein>
<dbReference type="Proteomes" id="UP001732700">
    <property type="component" value="Chromosome 5D"/>
</dbReference>
<reference evidence="1" key="2">
    <citation type="submission" date="2025-09" db="UniProtKB">
        <authorList>
            <consortium name="EnsemblPlants"/>
        </authorList>
    </citation>
    <scope>IDENTIFICATION</scope>
</reference>
<reference evidence="1" key="1">
    <citation type="submission" date="2021-05" db="EMBL/GenBank/DDBJ databases">
        <authorList>
            <person name="Scholz U."/>
            <person name="Mascher M."/>
            <person name="Fiebig A."/>
        </authorList>
    </citation>
    <scope>NUCLEOTIDE SEQUENCE [LARGE SCALE GENOMIC DNA]</scope>
</reference>
<keyword evidence="2" id="KW-1185">Reference proteome</keyword>
<evidence type="ECO:0000313" key="1">
    <source>
        <dbReference type="EnsemblPlants" id="AVESA.00010b.r2.5DG0954680.1.CDS.1"/>
    </source>
</evidence>
<evidence type="ECO:0000313" key="2">
    <source>
        <dbReference type="Proteomes" id="UP001732700"/>
    </source>
</evidence>
<name>A0ACD5Y7E3_AVESA</name>
<accession>A0ACD5Y7E3</accession>
<sequence length="116" mass="12360">MDGIFPFVCAAFRRRKTRAPDSYERLVVPSGAAHAPVPEHAGFDIGGAYQSQSCRFPVRRATADGLGFSHDDRPPPDEEISGSELSPPSGGRSGRGVSRSRRFGSMRVLASCIGGP</sequence>